<keyword evidence="2" id="KW-0732">Signal</keyword>
<feature type="signal peptide" evidence="2">
    <location>
        <begin position="1"/>
        <end position="28"/>
    </location>
</feature>
<protein>
    <submittedName>
        <fullName evidence="3">Carboxypeptidase regulatory-like domain-containing protein</fullName>
    </submittedName>
</protein>
<keyword evidence="1" id="KW-0812">Transmembrane</keyword>
<proteinExistence type="predicted"/>
<keyword evidence="1" id="KW-0472">Membrane</keyword>
<keyword evidence="3" id="KW-0121">Carboxypeptidase</keyword>
<dbReference type="GO" id="GO:0030246">
    <property type="term" value="F:carbohydrate binding"/>
    <property type="evidence" value="ECO:0007669"/>
    <property type="project" value="InterPro"/>
</dbReference>
<evidence type="ECO:0000256" key="1">
    <source>
        <dbReference type="SAM" id="Phobius"/>
    </source>
</evidence>
<feature type="chain" id="PRO_5028287497" evidence="2">
    <location>
        <begin position="29"/>
        <end position="182"/>
    </location>
</feature>
<dbReference type="EMBL" id="DSVQ01000016">
    <property type="protein sequence ID" value="HGT40053.1"/>
    <property type="molecule type" value="Genomic_DNA"/>
</dbReference>
<gene>
    <name evidence="3" type="ORF">ENS64_12450</name>
</gene>
<feature type="transmembrane region" description="Helical" evidence="1">
    <location>
        <begin position="146"/>
        <end position="165"/>
    </location>
</feature>
<keyword evidence="1" id="KW-1133">Transmembrane helix</keyword>
<reference evidence="3" key="1">
    <citation type="journal article" date="2020" name="mSystems">
        <title>Genome- and Community-Level Interaction Insights into Carbon Utilization and Element Cycling Functions of Hydrothermarchaeota in Hydrothermal Sediment.</title>
        <authorList>
            <person name="Zhou Z."/>
            <person name="Liu Y."/>
            <person name="Xu W."/>
            <person name="Pan J."/>
            <person name="Luo Z.H."/>
            <person name="Li M."/>
        </authorList>
    </citation>
    <scope>NUCLEOTIDE SEQUENCE [LARGE SCALE GENOMIC DNA]</scope>
    <source>
        <strain evidence="3">SpSt-508</strain>
    </source>
</reference>
<keyword evidence="3" id="KW-0378">Hydrolase</keyword>
<evidence type="ECO:0000256" key="2">
    <source>
        <dbReference type="SAM" id="SignalP"/>
    </source>
</evidence>
<dbReference type="GO" id="GO:0004180">
    <property type="term" value="F:carboxypeptidase activity"/>
    <property type="evidence" value="ECO:0007669"/>
    <property type="project" value="UniProtKB-KW"/>
</dbReference>
<keyword evidence="3" id="KW-0645">Protease</keyword>
<accession>A0A7C4LLT7</accession>
<organism evidence="3">
    <name type="scientific">Schlesneria paludicola</name>
    <dbReference type="NCBI Taxonomy" id="360056"/>
    <lineage>
        <taxon>Bacteria</taxon>
        <taxon>Pseudomonadati</taxon>
        <taxon>Planctomycetota</taxon>
        <taxon>Planctomycetia</taxon>
        <taxon>Planctomycetales</taxon>
        <taxon>Planctomycetaceae</taxon>
        <taxon>Schlesneria</taxon>
    </lineage>
</organism>
<sequence>MGTLWWMQRWSALLAAAGLLFPAPPVQADQFSLPVQTVDRAMVDIKLTEHGDLIGRVVDHNGTAKAEQVVLVRQGALEVARVTTDRSGTFRVPMQRGGTYQLVSGTTSGHYRVWPASSAPPKAGEQALLVLGEQGTRGQFGMIGDGTVLLFAAATAALVVSLVALKQVSDAEDRADNPPLSN</sequence>
<dbReference type="AlphaFoldDB" id="A0A7C4LLT7"/>
<name>A0A7C4LLT7_9PLAN</name>
<evidence type="ECO:0000313" key="3">
    <source>
        <dbReference type="EMBL" id="HGT40053.1"/>
    </source>
</evidence>
<comment type="caution">
    <text evidence="3">The sequence shown here is derived from an EMBL/GenBank/DDBJ whole genome shotgun (WGS) entry which is preliminary data.</text>
</comment>
<dbReference type="InterPro" id="IPR013784">
    <property type="entry name" value="Carb-bd-like_fold"/>
</dbReference>
<dbReference type="SUPFAM" id="SSF49452">
    <property type="entry name" value="Starch-binding domain-like"/>
    <property type="match status" value="1"/>
</dbReference>